<evidence type="ECO:0000313" key="12">
    <source>
        <dbReference type="EMBL" id="SDN86034.1"/>
    </source>
</evidence>
<dbReference type="GO" id="GO:0006233">
    <property type="term" value="P:dTDP biosynthetic process"/>
    <property type="evidence" value="ECO:0007669"/>
    <property type="project" value="InterPro"/>
</dbReference>
<evidence type="ECO:0000256" key="2">
    <source>
        <dbReference type="ARBA" id="ARBA00012980"/>
    </source>
</evidence>
<gene>
    <name evidence="10" type="primary">tmk</name>
    <name evidence="12" type="ORF">SAMN05192585_13614</name>
</gene>
<dbReference type="CDD" id="cd01672">
    <property type="entry name" value="TMPK"/>
    <property type="match status" value="1"/>
</dbReference>
<dbReference type="PANTHER" id="PTHR10344:SF4">
    <property type="entry name" value="UMP-CMP KINASE 2, MITOCHONDRIAL"/>
    <property type="match status" value="1"/>
</dbReference>
<keyword evidence="13" id="KW-1185">Reference proteome</keyword>
<comment type="similarity">
    <text evidence="1 10">Belongs to the thymidylate kinase family.</text>
</comment>
<dbReference type="GO" id="GO:0004798">
    <property type="term" value="F:dTMP kinase activity"/>
    <property type="evidence" value="ECO:0007669"/>
    <property type="project" value="UniProtKB-UniRule"/>
</dbReference>
<evidence type="ECO:0000256" key="1">
    <source>
        <dbReference type="ARBA" id="ARBA00009776"/>
    </source>
</evidence>
<evidence type="ECO:0000313" key="13">
    <source>
        <dbReference type="Proteomes" id="UP000199182"/>
    </source>
</evidence>
<dbReference type="HAMAP" id="MF_00165">
    <property type="entry name" value="Thymidylate_kinase"/>
    <property type="match status" value="1"/>
</dbReference>
<dbReference type="Proteomes" id="UP000199182">
    <property type="component" value="Unassembled WGS sequence"/>
</dbReference>
<dbReference type="AlphaFoldDB" id="A0A1H0EUF9"/>
<dbReference type="RefSeq" id="WP_162840418.1">
    <property type="nucleotide sequence ID" value="NZ_FNID01000036.1"/>
</dbReference>
<proteinExistence type="inferred from homology"/>
<evidence type="ECO:0000256" key="5">
    <source>
        <dbReference type="ARBA" id="ARBA00022727"/>
    </source>
</evidence>
<dbReference type="GO" id="GO:0005524">
    <property type="term" value="F:ATP binding"/>
    <property type="evidence" value="ECO:0007669"/>
    <property type="project" value="UniProtKB-UniRule"/>
</dbReference>
<dbReference type="Gene3D" id="3.40.50.300">
    <property type="entry name" value="P-loop containing nucleotide triphosphate hydrolases"/>
    <property type="match status" value="1"/>
</dbReference>
<dbReference type="PANTHER" id="PTHR10344">
    <property type="entry name" value="THYMIDYLATE KINASE"/>
    <property type="match status" value="1"/>
</dbReference>
<dbReference type="InterPro" id="IPR027417">
    <property type="entry name" value="P-loop_NTPase"/>
</dbReference>
<organism evidence="12 13">
    <name type="scientific">Acetanaerobacterium elongatum</name>
    <dbReference type="NCBI Taxonomy" id="258515"/>
    <lineage>
        <taxon>Bacteria</taxon>
        <taxon>Bacillati</taxon>
        <taxon>Bacillota</taxon>
        <taxon>Clostridia</taxon>
        <taxon>Eubacteriales</taxon>
        <taxon>Oscillospiraceae</taxon>
        <taxon>Acetanaerobacterium</taxon>
    </lineage>
</organism>
<dbReference type="InterPro" id="IPR018094">
    <property type="entry name" value="Thymidylate_kinase"/>
</dbReference>
<dbReference type="NCBIfam" id="TIGR00041">
    <property type="entry name" value="DTMP_kinase"/>
    <property type="match status" value="1"/>
</dbReference>
<protein>
    <recommendedName>
        <fullName evidence="3 10">Thymidylate kinase</fullName>
        <ecNumber evidence="2 10">2.7.4.9</ecNumber>
    </recommendedName>
    <alternativeName>
        <fullName evidence="10">dTMP kinase</fullName>
    </alternativeName>
</protein>
<comment type="catalytic activity">
    <reaction evidence="9 10">
        <text>dTMP + ATP = dTDP + ADP</text>
        <dbReference type="Rhea" id="RHEA:13517"/>
        <dbReference type="ChEBI" id="CHEBI:30616"/>
        <dbReference type="ChEBI" id="CHEBI:58369"/>
        <dbReference type="ChEBI" id="CHEBI:63528"/>
        <dbReference type="ChEBI" id="CHEBI:456216"/>
        <dbReference type="EC" id="2.7.4.9"/>
    </reaction>
</comment>
<feature type="binding site" evidence="10">
    <location>
        <begin position="16"/>
        <end position="23"/>
    </location>
    <ligand>
        <name>ATP</name>
        <dbReference type="ChEBI" id="CHEBI:30616"/>
    </ligand>
</feature>
<evidence type="ECO:0000256" key="7">
    <source>
        <dbReference type="ARBA" id="ARBA00022777"/>
    </source>
</evidence>
<dbReference type="Pfam" id="PF02223">
    <property type="entry name" value="Thymidylate_kin"/>
    <property type="match status" value="1"/>
</dbReference>
<dbReference type="STRING" id="258515.SAMN05192585_13614"/>
<dbReference type="GO" id="GO:0006235">
    <property type="term" value="P:dTTP biosynthetic process"/>
    <property type="evidence" value="ECO:0007669"/>
    <property type="project" value="UniProtKB-UniRule"/>
</dbReference>
<dbReference type="InterPro" id="IPR018095">
    <property type="entry name" value="Thymidylate_kin_CS"/>
</dbReference>
<keyword evidence="5 10" id="KW-0545">Nucleotide biosynthesis</keyword>
<dbReference type="GO" id="GO:0006227">
    <property type="term" value="P:dUDP biosynthetic process"/>
    <property type="evidence" value="ECO:0007669"/>
    <property type="project" value="TreeGrafter"/>
</dbReference>
<dbReference type="GO" id="GO:0005737">
    <property type="term" value="C:cytoplasm"/>
    <property type="evidence" value="ECO:0007669"/>
    <property type="project" value="TreeGrafter"/>
</dbReference>
<evidence type="ECO:0000256" key="9">
    <source>
        <dbReference type="ARBA" id="ARBA00048743"/>
    </source>
</evidence>
<feature type="domain" description="Thymidylate kinase-like" evidence="11">
    <location>
        <begin position="14"/>
        <end position="204"/>
    </location>
</feature>
<dbReference type="EC" id="2.7.4.9" evidence="2 10"/>
<dbReference type="EMBL" id="FNID01000036">
    <property type="protein sequence ID" value="SDN86034.1"/>
    <property type="molecule type" value="Genomic_DNA"/>
</dbReference>
<dbReference type="InterPro" id="IPR039430">
    <property type="entry name" value="Thymidylate_kin-like_dom"/>
</dbReference>
<evidence type="ECO:0000256" key="6">
    <source>
        <dbReference type="ARBA" id="ARBA00022741"/>
    </source>
</evidence>
<evidence type="ECO:0000259" key="11">
    <source>
        <dbReference type="Pfam" id="PF02223"/>
    </source>
</evidence>
<accession>A0A1H0EUF9</accession>
<evidence type="ECO:0000256" key="8">
    <source>
        <dbReference type="ARBA" id="ARBA00022840"/>
    </source>
</evidence>
<reference evidence="12 13" key="1">
    <citation type="submission" date="2016-10" db="EMBL/GenBank/DDBJ databases">
        <authorList>
            <person name="de Groot N.N."/>
        </authorList>
    </citation>
    <scope>NUCLEOTIDE SEQUENCE [LARGE SCALE GENOMIC DNA]</scope>
    <source>
        <strain evidence="12 13">CGMCC 1.5012</strain>
    </source>
</reference>
<evidence type="ECO:0000256" key="3">
    <source>
        <dbReference type="ARBA" id="ARBA00017144"/>
    </source>
</evidence>
<comment type="function">
    <text evidence="10">Phosphorylation of dTMP to form dTDP in both de novo and salvage pathways of dTTP synthesis.</text>
</comment>
<keyword evidence="4 10" id="KW-0808">Transferase</keyword>
<evidence type="ECO:0000256" key="4">
    <source>
        <dbReference type="ARBA" id="ARBA00022679"/>
    </source>
</evidence>
<keyword evidence="7 10" id="KW-0418">Kinase</keyword>
<dbReference type="PROSITE" id="PS01331">
    <property type="entry name" value="THYMIDYLATE_KINASE"/>
    <property type="match status" value="1"/>
</dbReference>
<sequence length="212" mass="24058">MNENNTKRGRFIVFEGIDGSGKSTQISLLEKGLLSQGRRVYRTAEPTESAVGGLIRETLAGDTRRSACELASLFLADRIRHNANPETGIQHYLESGVDVLCDRYYYSSFAYQGLDTDLDWVMQLNLGCPEILRPDLCIFLDVDAQRCKERVDKARLHLEIFEQSGEQLNRIRGKFFEVFGRLEGRENIVVVDAVRTAEEISAEILELVKRIL</sequence>
<keyword evidence="8 10" id="KW-0067">ATP-binding</keyword>
<dbReference type="SUPFAM" id="SSF52540">
    <property type="entry name" value="P-loop containing nucleoside triphosphate hydrolases"/>
    <property type="match status" value="1"/>
</dbReference>
<evidence type="ECO:0000256" key="10">
    <source>
        <dbReference type="HAMAP-Rule" id="MF_00165"/>
    </source>
</evidence>
<keyword evidence="6 10" id="KW-0547">Nucleotide-binding</keyword>
<name>A0A1H0EUF9_9FIRM</name>